<evidence type="ECO:0000313" key="3">
    <source>
        <dbReference type="Proteomes" id="UP000271162"/>
    </source>
</evidence>
<accession>A0A0N4Y446</accession>
<dbReference type="Gene3D" id="3.40.33.10">
    <property type="entry name" value="CAP"/>
    <property type="match status" value="2"/>
</dbReference>
<feature type="domain" description="SCP" evidence="1">
    <location>
        <begin position="129"/>
        <end position="285"/>
    </location>
</feature>
<keyword evidence="3" id="KW-1185">Reference proteome</keyword>
<dbReference type="InterPro" id="IPR014044">
    <property type="entry name" value="CAP_dom"/>
</dbReference>
<dbReference type="OMA" id="YVITHET"/>
<dbReference type="SMART" id="SM00198">
    <property type="entry name" value="SCP"/>
    <property type="match status" value="1"/>
</dbReference>
<dbReference type="SUPFAM" id="SSF55797">
    <property type="entry name" value="PR-1-like"/>
    <property type="match status" value="1"/>
</dbReference>
<sequence length="311" mass="34483">MMSGLTNEWLADDLRPLQSLIYDGNPDTAYFANFAKWNSTEVACTYGVKNNGNDLILICAYNVKGAVIDEEIYEVAKEGQYPCADGARCGTDGTCMDSLCNVPISNPDTLLPIYTPSLYYNNLPFMTQFSRYYAINLHNYYRRLVASGWAENKLTSFTPRAAKMEALMYDSSLEKVASENVKKCDRQSIRSNNDSAITGSNVKIIEVVGISGEAALEQALGEWFNQLRKHGLDPNSMWAEDPNVKQCANIMHDTYKTVGCAVNTCSSEGFTIVECRYGPKRLQEGLLIYDVGVPCSKCESTQNCIQGALCQ</sequence>
<dbReference type="CDD" id="cd05380">
    <property type="entry name" value="CAP_euk"/>
    <property type="match status" value="1"/>
</dbReference>
<gene>
    <name evidence="2" type="ORF">NBR_LOCUS10639</name>
</gene>
<reference evidence="2 3" key="2">
    <citation type="submission" date="2018-11" db="EMBL/GenBank/DDBJ databases">
        <authorList>
            <consortium name="Pathogen Informatics"/>
        </authorList>
    </citation>
    <scope>NUCLEOTIDE SEQUENCE [LARGE SCALE GENOMIC DNA]</scope>
</reference>
<evidence type="ECO:0000313" key="2">
    <source>
        <dbReference type="EMBL" id="VDL74228.1"/>
    </source>
</evidence>
<protein>
    <submittedName>
        <fullName evidence="4">SCP domain-containing protein</fullName>
    </submittedName>
</protein>
<name>A0A0N4Y446_NIPBR</name>
<organism evidence="4">
    <name type="scientific">Nippostrongylus brasiliensis</name>
    <name type="common">Rat hookworm</name>
    <dbReference type="NCBI Taxonomy" id="27835"/>
    <lineage>
        <taxon>Eukaryota</taxon>
        <taxon>Metazoa</taxon>
        <taxon>Ecdysozoa</taxon>
        <taxon>Nematoda</taxon>
        <taxon>Chromadorea</taxon>
        <taxon>Rhabditida</taxon>
        <taxon>Rhabditina</taxon>
        <taxon>Rhabditomorpha</taxon>
        <taxon>Strongyloidea</taxon>
        <taxon>Heligmosomidae</taxon>
        <taxon>Nippostrongylus</taxon>
    </lineage>
</organism>
<reference evidence="4" key="1">
    <citation type="submission" date="2017-02" db="UniProtKB">
        <authorList>
            <consortium name="WormBaseParasite"/>
        </authorList>
    </citation>
    <scope>IDENTIFICATION</scope>
</reference>
<dbReference type="AlphaFoldDB" id="A0A0N4Y446"/>
<dbReference type="STRING" id="27835.A0A0N4Y446"/>
<evidence type="ECO:0000259" key="1">
    <source>
        <dbReference type="SMART" id="SM00198"/>
    </source>
</evidence>
<dbReference type="Proteomes" id="UP000271162">
    <property type="component" value="Unassembled WGS sequence"/>
</dbReference>
<dbReference type="EMBL" id="UYSL01020355">
    <property type="protein sequence ID" value="VDL74228.1"/>
    <property type="molecule type" value="Genomic_DNA"/>
</dbReference>
<dbReference type="InterPro" id="IPR035940">
    <property type="entry name" value="CAP_sf"/>
</dbReference>
<dbReference type="WBParaSite" id="NBR_0001063801-mRNA-1">
    <property type="protein sequence ID" value="NBR_0001063801-mRNA-1"/>
    <property type="gene ID" value="NBR_0001063801"/>
</dbReference>
<evidence type="ECO:0000313" key="4">
    <source>
        <dbReference type="WBParaSite" id="NBR_0001063801-mRNA-1"/>
    </source>
</evidence>
<dbReference type="Pfam" id="PF00188">
    <property type="entry name" value="CAP"/>
    <property type="match status" value="1"/>
</dbReference>
<proteinExistence type="predicted"/>